<keyword evidence="4 9" id="KW-1133">Transmembrane helix</keyword>
<dbReference type="InterPro" id="IPR000611">
    <property type="entry name" value="NPY_rcpt"/>
</dbReference>
<feature type="transmembrane region" description="Helical" evidence="9">
    <location>
        <begin position="109"/>
        <end position="129"/>
    </location>
</feature>
<evidence type="ECO:0000313" key="12">
    <source>
        <dbReference type="Proteomes" id="UP001608902"/>
    </source>
</evidence>
<gene>
    <name evidence="11" type="ORF">AB6A40_005819</name>
</gene>
<accession>A0ABD6ES79</accession>
<protein>
    <recommendedName>
        <fullName evidence="10">G-protein coupled receptors family 1 profile domain-containing protein</fullName>
    </recommendedName>
</protein>
<comment type="similarity">
    <text evidence="2">Belongs to the G-protein coupled receptor 1 family.</text>
</comment>
<feature type="transmembrane region" description="Helical" evidence="9">
    <location>
        <begin position="267"/>
        <end position="292"/>
    </location>
</feature>
<evidence type="ECO:0000256" key="4">
    <source>
        <dbReference type="ARBA" id="ARBA00022989"/>
    </source>
</evidence>
<evidence type="ECO:0000256" key="7">
    <source>
        <dbReference type="ARBA" id="ARBA00023170"/>
    </source>
</evidence>
<dbReference type="PRINTS" id="PR01012">
    <property type="entry name" value="NRPEPTIDEYR"/>
</dbReference>
<dbReference type="SUPFAM" id="SSF81321">
    <property type="entry name" value="Family A G protein-coupled receptor-like"/>
    <property type="match status" value="1"/>
</dbReference>
<dbReference type="PROSITE" id="PS50262">
    <property type="entry name" value="G_PROTEIN_RECEP_F1_2"/>
    <property type="match status" value="1"/>
</dbReference>
<dbReference type="Gene3D" id="1.20.1070.10">
    <property type="entry name" value="Rhodopsin 7-helix transmembrane proteins"/>
    <property type="match status" value="1"/>
</dbReference>
<dbReference type="PANTHER" id="PTHR24235:SF3">
    <property type="entry name" value="G-PROTEIN COUPLED RECEPTOR NPR-8-RELATED"/>
    <property type="match status" value="1"/>
</dbReference>
<reference evidence="11 12" key="1">
    <citation type="submission" date="2024-08" db="EMBL/GenBank/DDBJ databases">
        <title>Gnathostoma spinigerum genome.</title>
        <authorList>
            <person name="Gonzalez-Bertolin B."/>
            <person name="Monzon S."/>
            <person name="Zaballos A."/>
            <person name="Jimenez P."/>
            <person name="Dekumyoy P."/>
            <person name="Varona S."/>
            <person name="Cuesta I."/>
            <person name="Sumanam S."/>
            <person name="Adisakwattana P."/>
            <person name="Gasser R.B."/>
            <person name="Hernandez-Gonzalez A."/>
            <person name="Young N.D."/>
            <person name="Perteguer M.J."/>
        </authorList>
    </citation>
    <scope>NUCLEOTIDE SEQUENCE [LARGE SCALE GENOMIC DNA]</scope>
    <source>
        <strain evidence="11">AL3</strain>
        <tissue evidence="11">Liver</tissue>
    </source>
</reference>
<dbReference type="Pfam" id="PF00001">
    <property type="entry name" value="7tm_1"/>
    <property type="match status" value="1"/>
</dbReference>
<evidence type="ECO:0000256" key="2">
    <source>
        <dbReference type="ARBA" id="ARBA00010663"/>
    </source>
</evidence>
<dbReference type="InterPro" id="IPR000276">
    <property type="entry name" value="GPCR_Rhodpsn"/>
</dbReference>
<evidence type="ECO:0000256" key="1">
    <source>
        <dbReference type="ARBA" id="ARBA00004141"/>
    </source>
</evidence>
<feature type="transmembrane region" description="Helical" evidence="9">
    <location>
        <begin position="149"/>
        <end position="168"/>
    </location>
</feature>
<evidence type="ECO:0000256" key="3">
    <source>
        <dbReference type="ARBA" id="ARBA00022692"/>
    </source>
</evidence>
<dbReference type="EMBL" id="JBGFUD010003861">
    <property type="protein sequence ID" value="MFH4979110.1"/>
    <property type="molecule type" value="Genomic_DNA"/>
</dbReference>
<evidence type="ECO:0000313" key="11">
    <source>
        <dbReference type="EMBL" id="MFH4979110.1"/>
    </source>
</evidence>
<feature type="transmembrane region" description="Helical" evidence="9">
    <location>
        <begin position="354"/>
        <end position="378"/>
    </location>
</feature>
<evidence type="ECO:0000256" key="6">
    <source>
        <dbReference type="ARBA" id="ARBA00023136"/>
    </source>
</evidence>
<comment type="caution">
    <text evidence="11">The sequence shown here is derived from an EMBL/GenBank/DDBJ whole genome shotgun (WGS) entry which is preliminary data.</text>
</comment>
<keyword evidence="6 9" id="KW-0472">Membrane</keyword>
<dbReference type="InterPro" id="IPR017452">
    <property type="entry name" value="GPCR_Rhodpsn_7TM"/>
</dbReference>
<proteinExistence type="inferred from homology"/>
<dbReference type="AlphaFoldDB" id="A0ABD6ES79"/>
<evidence type="ECO:0000259" key="10">
    <source>
        <dbReference type="PROSITE" id="PS50262"/>
    </source>
</evidence>
<dbReference type="PANTHER" id="PTHR24235">
    <property type="entry name" value="NEUROPEPTIDE Y RECEPTOR"/>
    <property type="match status" value="1"/>
</dbReference>
<evidence type="ECO:0000256" key="5">
    <source>
        <dbReference type="ARBA" id="ARBA00023040"/>
    </source>
</evidence>
<evidence type="ECO:0000256" key="8">
    <source>
        <dbReference type="ARBA" id="ARBA00023224"/>
    </source>
</evidence>
<keyword evidence="5" id="KW-0297">G-protein coupled receptor</keyword>
<dbReference type="GO" id="GO:0004930">
    <property type="term" value="F:G protein-coupled receptor activity"/>
    <property type="evidence" value="ECO:0007669"/>
    <property type="project" value="UniProtKB-KW"/>
</dbReference>
<keyword evidence="12" id="KW-1185">Reference proteome</keyword>
<keyword evidence="7" id="KW-0675">Receptor</keyword>
<keyword evidence="3 9" id="KW-0812">Transmembrane</keyword>
<name>A0ABD6ES79_9BILA</name>
<comment type="subcellular location">
    <subcellularLocation>
        <location evidence="1">Membrane</location>
        <topology evidence="1">Multi-pass membrane protein</topology>
    </subcellularLocation>
</comment>
<sequence>MAILHVSDKDVRFIEVMINDVDEIDLRCPRDLDKDSISQQEWELSPFNKECLAHYFSMMESYLRRYSDWEVALYTAVYVLISACAVLGNGIVILAFLRKREMRTNRNVLIVNLALSNLMLAVTNIPFLWLPSVDFQFPYSRYFCKFANALPGCNIYCSTLTISVMAIDQYYSVKNIKTKTAGPDHCLRAVFMSVSIWFISLLLSFPLLFYYDTSALYIFKDVIVSNKNNGTELASFGWVQCRIVTSMNADERSSGTDDGLGSQGKAIQLFVSMMQVLFIYIIPLVVLSIFNIKLNRFLKSRSMIIAHNRNPCRLVKDQSASSSLLHMVSEGDPSDSHRESSIFLKGRRRRSRTAALLFAMAASFAILWSPFTAVSLLIDLNVLEAENSADIIERVDQSCKVLSIMSICINPVLYGFLNTNFRHEFTEMFNEWIRCRERLPHQTNREIFSLGLVDQSLTDKTLE</sequence>
<feature type="domain" description="G-protein coupled receptors family 1 profile" evidence="10">
    <location>
        <begin position="88"/>
        <end position="414"/>
    </location>
</feature>
<dbReference type="PRINTS" id="PR00237">
    <property type="entry name" value="GPCRRHODOPSN"/>
</dbReference>
<keyword evidence="8" id="KW-0807">Transducer</keyword>
<feature type="transmembrane region" description="Helical" evidence="9">
    <location>
        <begin position="71"/>
        <end position="97"/>
    </location>
</feature>
<dbReference type="SMART" id="SM01381">
    <property type="entry name" value="7TM_GPCR_Srsx"/>
    <property type="match status" value="1"/>
</dbReference>
<feature type="transmembrane region" description="Helical" evidence="9">
    <location>
        <begin position="189"/>
        <end position="211"/>
    </location>
</feature>
<dbReference type="Proteomes" id="UP001608902">
    <property type="component" value="Unassembled WGS sequence"/>
</dbReference>
<organism evidence="11 12">
    <name type="scientific">Gnathostoma spinigerum</name>
    <dbReference type="NCBI Taxonomy" id="75299"/>
    <lineage>
        <taxon>Eukaryota</taxon>
        <taxon>Metazoa</taxon>
        <taxon>Ecdysozoa</taxon>
        <taxon>Nematoda</taxon>
        <taxon>Chromadorea</taxon>
        <taxon>Rhabditida</taxon>
        <taxon>Spirurina</taxon>
        <taxon>Gnathostomatomorpha</taxon>
        <taxon>Gnathostomatoidea</taxon>
        <taxon>Gnathostomatidae</taxon>
        <taxon>Gnathostoma</taxon>
    </lineage>
</organism>
<evidence type="ECO:0000256" key="9">
    <source>
        <dbReference type="SAM" id="Phobius"/>
    </source>
</evidence>
<dbReference type="GO" id="GO:0016020">
    <property type="term" value="C:membrane"/>
    <property type="evidence" value="ECO:0007669"/>
    <property type="project" value="UniProtKB-SubCell"/>
</dbReference>